<name>A0A951UKS9_9NOST</name>
<keyword evidence="4" id="KW-1133">Transmembrane helix</keyword>
<dbReference type="Proteomes" id="UP000715781">
    <property type="component" value="Unassembled WGS sequence"/>
</dbReference>
<feature type="domain" description="Fatty acid desaturase" evidence="5">
    <location>
        <begin position="55"/>
        <end position="305"/>
    </location>
</feature>
<proteinExistence type="inferred from homology"/>
<comment type="cofactor">
    <cofactor evidence="1">
        <name>Fe(2+)</name>
        <dbReference type="ChEBI" id="CHEBI:29033"/>
    </cofactor>
</comment>
<keyword evidence="4" id="KW-0812">Transmembrane</keyword>
<sequence length="348" mass="40397">MGDRTASVNSIAQELQQVTADLRQVNPRAGLLRFSILGLIFLSLVVLAWSAPNGILFVAATMLAGVFYGFWLICTHDMTHQTLTGWKWFDTIMPRLMSWPMLWPYSIYAEIHRLHHGWNGIDLRDPERLQWSWQEYQQLHPILRWYVSHQWLCDILIFGGIGLIIKTFIKGVRLQNLVASMRRQLLLDVTGMLFVHSILLMLAIFQGEILRYILFWLILERIIGIITQARDHLEHYALWGKFATHQLTQLYACRNIKTSSLVGWLMGGLNYHAVHHTYADIPFNQLPEAFERIQKVLEKHNLPLMKLEGGYLKSTYSLSRHPSLIGKVDSSSTTNRHQMIRVTAKDRR</sequence>
<accession>A0A951UKS9</accession>
<dbReference type="Pfam" id="PF00487">
    <property type="entry name" value="FA_desaturase"/>
    <property type="match status" value="1"/>
</dbReference>
<comment type="similarity">
    <text evidence="2">Belongs to the fatty acid desaturase type 2 family.</text>
</comment>
<dbReference type="PANTHER" id="PTHR19353">
    <property type="entry name" value="FATTY ACID DESATURASE 2"/>
    <property type="match status" value="1"/>
</dbReference>
<dbReference type="InterPro" id="IPR005804">
    <property type="entry name" value="FA_desaturase_dom"/>
</dbReference>
<protein>
    <submittedName>
        <fullName evidence="6">Fatty acid desaturase</fullName>
    </submittedName>
</protein>
<evidence type="ECO:0000313" key="7">
    <source>
        <dbReference type="Proteomes" id="UP000715781"/>
    </source>
</evidence>
<evidence type="ECO:0000256" key="4">
    <source>
        <dbReference type="SAM" id="Phobius"/>
    </source>
</evidence>
<evidence type="ECO:0000256" key="1">
    <source>
        <dbReference type="ARBA" id="ARBA00001954"/>
    </source>
</evidence>
<keyword evidence="3" id="KW-0408">Iron</keyword>
<reference evidence="6" key="2">
    <citation type="journal article" date="2022" name="Microbiol. Resour. Announc.">
        <title>Metagenome Sequencing to Explore Phylogenomics of Terrestrial Cyanobacteria.</title>
        <authorList>
            <person name="Ward R.D."/>
            <person name="Stajich J.E."/>
            <person name="Johansen J.R."/>
            <person name="Huntemann M."/>
            <person name="Clum A."/>
            <person name="Foster B."/>
            <person name="Foster B."/>
            <person name="Roux S."/>
            <person name="Palaniappan K."/>
            <person name="Varghese N."/>
            <person name="Mukherjee S."/>
            <person name="Reddy T.B.K."/>
            <person name="Daum C."/>
            <person name="Copeland A."/>
            <person name="Chen I.A."/>
            <person name="Ivanova N.N."/>
            <person name="Kyrpides N.C."/>
            <person name="Shapiro N."/>
            <person name="Eloe-Fadrosh E.A."/>
            <person name="Pietrasiak N."/>
        </authorList>
    </citation>
    <scope>NUCLEOTIDE SEQUENCE</scope>
    <source>
        <strain evidence="6">JT2-VF2</strain>
    </source>
</reference>
<organism evidence="6 7">
    <name type="scientific">Mojavia pulchra JT2-VF2</name>
    <dbReference type="NCBI Taxonomy" id="287848"/>
    <lineage>
        <taxon>Bacteria</taxon>
        <taxon>Bacillati</taxon>
        <taxon>Cyanobacteriota</taxon>
        <taxon>Cyanophyceae</taxon>
        <taxon>Nostocales</taxon>
        <taxon>Nostocaceae</taxon>
    </lineage>
</organism>
<dbReference type="EMBL" id="JAHHHN010000076">
    <property type="protein sequence ID" value="MBW4566341.1"/>
    <property type="molecule type" value="Genomic_DNA"/>
</dbReference>
<keyword evidence="4" id="KW-0472">Membrane</keyword>
<feature type="transmembrane region" description="Helical" evidence="4">
    <location>
        <begin position="31"/>
        <end position="49"/>
    </location>
</feature>
<dbReference type="GO" id="GO:0016717">
    <property type="term" value="F:oxidoreductase activity, acting on paired donors, with oxidation of a pair of donors resulting in the reduction of molecular oxygen to two molecules of water"/>
    <property type="evidence" value="ECO:0007669"/>
    <property type="project" value="TreeGrafter"/>
</dbReference>
<gene>
    <name evidence="6" type="ORF">KME32_35875</name>
</gene>
<evidence type="ECO:0000256" key="2">
    <source>
        <dbReference type="ARBA" id="ARBA00008749"/>
    </source>
</evidence>
<dbReference type="InterPro" id="IPR012171">
    <property type="entry name" value="Fatty_acid_desaturase"/>
</dbReference>
<dbReference type="AlphaFoldDB" id="A0A951UKS9"/>
<feature type="transmembrane region" description="Helical" evidence="4">
    <location>
        <begin position="55"/>
        <end position="74"/>
    </location>
</feature>
<evidence type="ECO:0000259" key="5">
    <source>
        <dbReference type="Pfam" id="PF00487"/>
    </source>
</evidence>
<comment type="caution">
    <text evidence="6">The sequence shown here is derived from an EMBL/GenBank/DDBJ whole genome shotgun (WGS) entry which is preliminary data.</text>
</comment>
<reference evidence="6" key="1">
    <citation type="submission" date="2021-05" db="EMBL/GenBank/DDBJ databases">
        <authorList>
            <person name="Pietrasiak N."/>
            <person name="Ward R."/>
            <person name="Stajich J.E."/>
            <person name="Kurbessoian T."/>
        </authorList>
    </citation>
    <scope>NUCLEOTIDE SEQUENCE</scope>
    <source>
        <strain evidence="6">JT2-VF2</strain>
    </source>
</reference>
<dbReference type="GO" id="GO:0008610">
    <property type="term" value="P:lipid biosynthetic process"/>
    <property type="evidence" value="ECO:0007669"/>
    <property type="project" value="UniProtKB-ARBA"/>
</dbReference>
<evidence type="ECO:0000313" key="6">
    <source>
        <dbReference type="EMBL" id="MBW4566341.1"/>
    </source>
</evidence>
<dbReference type="PANTHER" id="PTHR19353:SF19">
    <property type="entry name" value="DELTA(5) FATTY ACID DESATURASE C-RELATED"/>
    <property type="match status" value="1"/>
</dbReference>
<dbReference type="GO" id="GO:0016020">
    <property type="term" value="C:membrane"/>
    <property type="evidence" value="ECO:0007669"/>
    <property type="project" value="TreeGrafter"/>
</dbReference>
<evidence type="ECO:0000256" key="3">
    <source>
        <dbReference type="ARBA" id="ARBA00023004"/>
    </source>
</evidence>
<feature type="transmembrane region" description="Helical" evidence="4">
    <location>
        <begin position="189"/>
        <end position="214"/>
    </location>
</feature>